<dbReference type="Proteomes" id="UP000032180">
    <property type="component" value="Chromosome 8"/>
</dbReference>
<dbReference type="Gene3D" id="1.25.40.420">
    <property type="match status" value="1"/>
</dbReference>
<dbReference type="SUPFAM" id="SSF54695">
    <property type="entry name" value="POZ domain"/>
    <property type="match status" value="1"/>
</dbReference>
<name>A0A0D9X5J3_9ORYZ</name>
<dbReference type="PROSITE" id="PS50144">
    <property type="entry name" value="MATH"/>
    <property type="match status" value="1"/>
</dbReference>
<evidence type="ECO:0008006" key="7">
    <source>
        <dbReference type="Google" id="ProtNLM"/>
    </source>
</evidence>
<evidence type="ECO:0000256" key="1">
    <source>
        <dbReference type="ARBA" id="ARBA00004906"/>
    </source>
</evidence>
<dbReference type="Gramene" id="LPERR08G06010.2">
    <property type="protein sequence ID" value="LPERR08G06010.2"/>
    <property type="gene ID" value="LPERR08G06010"/>
</dbReference>
<dbReference type="InterPro" id="IPR002083">
    <property type="entry name" value="MATH/TRAF_dom"/>
</dbReference>
<dbReference type="HOGENOM" id="CLU_004253_2_0_1"/>
<dbReference type="eggNOG" id="KOG1987">
    <property type="taxonomic scope" value="Eukaryota"/>
</dbReference>
<reference evidence="6" key="2">
    <citation type="submission" date="2013-12" db="EMBL/GenBank/DDBJ databases">
        <authorList>
            <person name="Yu Y."/>
            <person name="Lee S."/>
            <person name="de Baynast K."/>
            <person name="Wissotski M."/>
            <person name="Liu L."/>
            <person name="Talag J."/>
            <person name="Goicoechea J."/>
            <person name="Angelova A."/>
            <person name="Jetty R."/>
            <person name="Kudrna D."/>
            <person name="Golser W."/>
            <person name="Rivera L."/>
            <person name="Zhang J."/>
            <person name="Wing R."/>
        </authorList>
    </citation>
    <scope>NUCLEOTIDE SEQUENCE</scope>
</reference>
<evidence type="ECO:0000256" key="2">
    <source>
        <dbReference type="ARBA" id="ARBA00010846"/>
    </source>
</evidence>
<feature type="domain" description="BTB" evidence="3">
    <location>
        <begin position="229"/>
        <end position="292"/>
    </location>
</feature>
<dbReference type="Gene3D" id="2.60.210.10">
    <property type="entry name" value="Apoptosis, Tumor Necrosis Factor Receptor Associated Protein 2, Chain A"/>
    <property type="match status" value="1"/>
</dbReference>
<protein>
    <recommendedName>
        <fullName evidence="7">BTB domain-containing protein</fullName>
    </recommendedName>
</protein>
<proteinExistence type="inferred from homology"/>
<dbReference type="PANTHER" id="PTHR26379:SF433">
    <property type="entry name" value="OS08G0226800 PROTEIN"/>
    <property type="match status" value="1"/>
</dbReference>
<dbReference type="AlphaFoldDB" id="A0A0D9X5J3"/>
<organism evidence="5 6">
    <name type="scientific">Leersia perrieri</name>
    <dbReference type="NCBI Taxonomy" id="77586"/>
    <lineage>
        <taxon>Eukaryota</taxon>
        <taxon>Viridiplantae</taxon>
        <taxon>Streptophyta</taxon>
        <taxon>Embryophyta</taxon>
        <taxon>Tracheophyta</taxon>
        <taxon>Spermatophyta</taxon>
        <taxon>Magnoliopsida</taxon>
        <taxon>Liliopsida</taxon>
        <taxon>Poales</taxon>
        <taxon>Poaceae</taxon>
        <taxon>BOP clade</taxon>
        <taxon>Oryzoideae</taxon>
        <taxon>Oryzeae</taxon>
        <taxon>Oryzinae</taxon>
        <taxon>Leersia</taxon>
    </lineage>
</organism>
<sequence length="416" mass="46418">MRNLLVAADKYAMDRLKLLYQNILGKNLDVENVATTLALADQHDCSKLKQTTSRCKTETEEGTHIFEIVGYSLKKAGIGAGKFIRSATFAVGGYDWAICFYPNGASQNSRPHSSIYLTLMTKNATAKASYELRLLNNSSSSGLMPLSFSEGPRVFDHVDATRFGVVVIPEKIDLAMYIKDDSITIECAVKVIKDQSSSETVAMMNSEIEVPPSDIVQHLGTLLETKQGADVTFCVGGEDIVAHKIVLAVRPPFFQAQLCGEMKEAMMSRVTIEDVQPNVFRALLHFVYTDSLPDMGNLYDDDKIEMMRHLLVAADKYAMDRLKLMCQNILAKNLDVENVATTLALADQYNCIKLKQVCVEFIASLDAMDAVMGTRGYADLKRTCPYALIDVLEKRNKARKTFFFWKNTIIMGLYTR</sequence>
<dbReference type="InterPro" id="IPR000210">
    <property type="entry name" value="BTB/POZ_dom"/>
</dbReference>
<dbReference type="CDD" id="cd00121">
    <property type="entry name" value="MATH"/>
    <property type="match status" value="1"/>
</dbReference>
<dbReference type="Gene3D" id="3.30.710.10">
    <property type="entry name" value="Potassium Channel Kv1.1, Chain A"/>
    <property type="match status" value="2"/>
</dbReference>
<evidence type="ECO:0000313" key="5">
    <source>
        <dbReference type="EnsemblPlants" id="LPERR08G06010.2"/>
    </source>
</evidence>
<dbReference type="Pfam" id="PF22486">
    <property type="entry name" value="MATH_2"/>
    <property type="match status" value="1"/>
</dbReference>
<keyword evidence="6" id="KW-1185">Reference proteome</keyword>
<dbReference type="SUPFAM" id="SSF49599">
    <property type="entry name" value="TRAF domain-like"/>
    <property type="match status" value="1"/>
</dbReference>
<dbReference type="PANTHER" id="PTHR26379">
    <property type="entry name" value="BTB/POZ AND MATH DOMAIN-CONTAINING PROTEIN 1"/>
    <property type="match status" value="1"/>
</dbReference>
<reference evidence="5" key="3">
    <citation type="submission" date="2015-04" db="UniProtKB">
        <authorList>
            <consortium name="EnsemblPlants"/>
        </authorList>
    </citation>
    <scope>IDENTIFICATION</scope>
</reference>
<dbReference type="CDD" id="cd18280">
    <property type="entry name" value="BTB_POZ_BPM_plant"/>
    <property type="match status" value="1"/>
</dbReference>
<evidence type="ECO:0000259" key="3">
    <source>
        <dbReference type="PROSITE" id="PS50097"/>
    </source>
</evidence>
<feature type="domain" description="MATH" evidence="4">
    <location>
        <begin position="61"/>
        <end position="189"/>
    </location>
</feature>
<dbReference type="Pfam" id="PF00651">
    <property type="entry name" value="BTB"/>
    <property type="match status" value="1"/>
</dbReference>
<accession>A0A0D9X5J3</accession>
<dbReference type="InterPro" id="IPR056423">
    <property type="entry name" value="BACK_BPM_SPOP"/>
</dbReference>
<dbReference type="EnsemblPlants" id="LPERR08G06010.2">
    <property type="protein sequence ID" value="LPERR08G06010.2"/>
    <property type="gene ID" value="LPERR08G06010"/>
</dbReference>
<dbReference type="InterPro" id="IPR011333">
    <property type="entry name" value="SKP1/BTB/POZ_sf"/>
</dbReference>
<evidence type="ECO:0000313" key="6">
    <source>
        <dbReference type="Proteomes" id="UP000032180"/>
    </source>
</evidence>
<dbReference type="InterPro" id="IPR008974">
    <property type="entry name" value="TRAF-like"/>
</dbReference>
<dbReference type="PROSITE" id="PS50097">
    <property type="entry name" value="BTB"/>
    <property type="match status" value="1"/>
</dbReference>
<comment type="pathway">
    <text evidence="1">Protein modification; protein ubiquitination.</text>
</comment>
<evidence type="ECO:0000259" key="4">
    <source>
        <dbReference type="PROSITE" id="PS50144"/>
    </source>
</evidence>
<comment type="similarity">
    <text evidence="2">Belongs to the Tdpoz family.</text>
</comment>
<dbReference type="SMART" id="SM00225">
    <property type="entry name" value="BTB"/>
    <property type="match status" value="1"/>
</dbReference>
<dbReference type="STRING" id="77586.A0A0D9X5J3"/>
<dbReference type="GO" id="GO:0016567">
    <property type="term" value="P:protein ubiquitination"/>
    <property type="evidence" value="ECO:0007669"/>
    <property type="project" value="InterPro"/>
</dbReference>
<dbReference type="InterPro" id="IPR045005">
    <property type="entry name" value="BPM1-6"/>
</dbReference>
<dbReference type="Pfam" id="PF24570">
    <property type="entry name" value="BACK_BPM_SPOP"/>
    <property type="match status" value="2"/>
</dbReference>
<reference evidence="5 6" key="1">
    <citation type="submission" date="2012-08" db="EMBL/GenBank/DDBJ databases">
        <title>Oryza genome evolution.</title>
        <authorList>
            <person name="Wing R.A."/>
        </authorList>
    </citation>
    <scope>NUCLEOTIDE SEQUENCE</scope>
</reference>